<dbReference type="HAMAP" id="MF_00031">
    <property type="entry name" value="DNA_HJ_migration_RuvA"/>
    <property type="match status" value="1"/>
</dbReference>
<keyword evidence="2 6" id="KW-0227">DNA damage</keyword>
<evidence type="ECO:0000256" key="4">
    <source>
        <dbReference type="ARBA" id="ARBA00023172"/>
    </source>
</evidence>
<dbReference type="EMBL" id="CP120682">
    <property type="protein sequence ID" value="WKN40152.1"/>
    <property type="molecule type" value="Genomic_DNA"/>
</dbReference>
<dbReference type="GO" id="GO:0006310">
    <property type="term" value="P:DNA recombination"/>
    <property type="evidence" value="ECO:0007669"/>
    <property type="project" value="UniProtKB-UniRule"/>
</dbReference>
<dbReference type="NCBIfam" id="TIGR00084">
    <property type="entry name" value="ruvA"/>
    <property type="match status" value="1"/>
</dbReference>
<dbReference type="InterPro" id="IPR012340">
    <property type="entry name" value="NA-bd_OB-fold"/>
</dbReference>
<dbReference type="SUPFAM" id="SSF50249">
    <property type="entry name" value="Nucleic acid-binding proteins"/>
    <property type="match status" value="1"/>
</dbReference>
<keyword evidence="4 6" id="KW-0233">DNA recombination</keyword>
<dbReference type="Gene3D" id="2.40.50.140">
    <property type="entry name" value="Nucleic acid-binding proteins"/>
    <property type="match status" value="1"/>
</dbReference>
<comment type="domain">
    <text evidence="6">Has three domains with a flexible linker between the domains II and III and assumes an 'L' shape. Domain III is highly mobile and contacts RuvB.</text>
</comment>
<dbReference type="SUPFAM" id="SSF46929">
    <property type="entry name" value="DNA helicase RuvA subunit, C-terminal domain"/>
    <property type="match status" value="1"/>
</dbReference>
<evidence type="ECO:0000256" key="1">
    <source>
        <dbReference type="ARBA" id="ARBA00022490"/>
    </source>
</evidence>
<comment type="subunit">
    <text evidence="6">Homotetramer. Forms an RuvA(8)-RuvB(12)-Holliday junction (HJ) complex. HJ DNA is sandwiched between 2 RuvA tetramers; dsDNA enters through RuvA and exits via RuvB. An RuvB hexamer assembles on each DNA strand where it exits the tetramer. Each RuvB hexamer is contacted by two RuvA subunits (via domain III) on 2 adjacent RuvB subunits; this complex drives branch migration. In the full resolvosome a probable DNA-RuvA(4)-RuvB(12)-RuvC(2) complex forms which resolves the HJ.</text>
</comment>
<dbReference type="GO" id="GO:0005524">
    <property type="term" value="F:ATP binding"/>
    <property type="evidence" value="ECO:0007669"/>
    <property type="project" value="InterPro"/>
</dbReference>
<dbReference type="InterPro" id="IPR010994">
    <property type="entry name" value="RuvA_2-like"/>
</dbReference>
<dbReference type="SUPFAM" id="SSF47781">
    <property type="entry name" value="RuvA domain 2-like"/>
    <property type="match status" value="1"/>
</dbReference>
<dbReference type="Pfam" id="PF07499">
    <property type="entry name" value="RuvA_C"/>
    <property type="match status" value="1"/>
</dbReference>
<dbReference type="InterPro" id="IPR003583">
    <property type="entry name" value="Hlx-hairpin-Hlx_DNA-bd_motif"/>
</dbReference>
<dbReference type="GO" id="GO:0009379">
    <property type="term" value="C:Holliday junction helicase complex"/>
    <property type="evidence" value="ECO:0007669"/>
    <property type="project" value="InterPro"/>
</dbReference>
<reference evidence="8" key="1">
    <citation type="journal article" date="2023" name="Comput. Struct. Biotechnol. J.">
        <title>Discovery of a novel marine Bacteroidetes with a rich repertoire of carbohydrate-active enzymes.</title>
        <authorList>
            <person name="Chen B."/>
            <person name="Liu G."/>
            <person name="Chen Q."/>
            <person name="Wang H."/>
            <person name="Liu L."/>
            <person name="Tang K."/>
        </authorList>
    </citation>
    <scope>NUCLEOTIDE SEQUENCE</scope>
    <source>
        <strain evidence="8">TK19036</strain>
    </source>
</reference>
<keyword evidence="3 6" id="KW-0238">DNA-binding</keyword>
<dbReference type="GO" id="GO:0048476">
    <property type="term" value="C:Holliday junction resolvase complex"/>
    <property type="evidence" value="ECO:0007669"/>
    <property type="project" value="UniProtKB-UniRule"/>
</dbReference>
<dbReference type="Gene3D" id="1.10.150.20">
    <property type="entry name" value="5' to 3' exonuclease, C-terminal subdomain"/>
    <property type="match status" value="1"/>
</dbReference>
<reference evidence="8" key="2">
    <citation type="journal article" date="2024" name="Antonie Van Leeuwenhoek">
        <title>Roseihalotalea indica gen. nov., sp. nov., a halophilic Bacteroidetes from mesopelagic Southwest Indian Ocean with higher carbohydrate metabolic potential.</title>
        <authorList>
            <person name="Chen B."/>
            <person name="Zhang M."/>
            <person name="Lin D."/>
            <person name="Ye J."/>
            <person name="Tang K."/>
        </authorList>
    </citation>
    <scope>NUCLEOTIDE SEQUENCE</scope>
    <source>
        <strain evidence="8">TK19036</strain>
    </source>
</reference>
<dbReference type="GO" id="GO:0006281">
    <property type="term" value="P:DNA repair"/>
    <property type="evidence" value="ECO:0007669"/>
    <property type="project" value="UniProtKB-UniRule"/>
</dbReference>
<dbReference type="SMART" id="SM00278">
    <property type="entry name" value="HhH1"/>
    <property type="match status" value="2"/>
</dbReference>
<comment type="similarity">
    <text evidence="6">Belongs to the RuvA family.</text>
</comment>
<evidence type="ECO:0000256" key="2">
    <source>
        <dbReference type="ARBA" id="ARBA00022763"/>
    </source>
</evidence>
<evidence type="ECO:0000256" key="6">
    <source>
        <dbReference type="HAMAP-Rule" id="MF_00031"/>
    </source>
</evidence>
<organism evidence="8">
    <name type="scientific">Roseihalotalea indica</name>
    <dbReference type="NCBI Taxonomy" id="2867963"/>
    <lineage>
        <taxon>Bacteria</taxon>
        <taxon>Pseudomonadati</taxon>
        <taxon>Bacteroidota</taxon>
        <taxon>Cytophagia</taxon>
        <taxon>Cytophagales</taxon>
        <taxon>Catalimonadaceae</taxon>
        <taxon>Roseihalotalea</taxon>
    </lineage>
</organism>
<gene>
    <name evidence="6 8" type="primary">ruvA</name>
    <name evidence="8" type="ORF">K4G66_15770</name>
</gene>
<dbReference type="GO" id="GO:0000400">
    <property type="term" value="F:four-way junction DNA binding"/>
    <property type="evidence" value="ECO:0007669"/>
    <property type="project" value="UniProtKB-UniRule"/>
</dbReference>
<dbReference type="Gene3D" id="1.10.8.10">
    <property type="entry name" value="DNA helicase RuvA subunit, C-terminal domain"/>
    <property type="match status" value="1"/>
</dbReference>
<dbReference type="GO" id="GO:0005737">
    <property type="term" value="C:cytoplasm"/>
    <property type="evidence" value="ECO:0007669"/>
    <property type="project" value="UniProtKB-SubCell"/>
</dbReference>
<name>A0AA49JK73_9BACT</name>
<feature type="domain" description="Helix-hairpin-helix DNA-binding motif class 1" evidence="7">
    <location>
        <begin position="72"/>
        <end position="91"/>
    </location>
</feature>
<feature type="domain" description="Helix-hairpin-helix DNA-binding motif class 1" evidence="7">
    <location>
        <begin position="107"/>
        <end position="126"/>
    </location>
</feature>
<dbReference type="InterPro" id="IPR036267">
    <property type="entry name" value="RuvA_C_sf"/>
</dbReference>
<accession>A0AA49JK73</accession>
<dbReference type="CDD" id="cd14332">
    <property type="entry name" value="UBA_RuvA_C"/>
    <property type="match status" value="1"/>
</dbReference>
<dbReference type="Pfam" id="PF01330">
    <property type="entry name" value="RuvA_N"/>
    <property type="match status" value="1"/>
</dbReference>
<dbReference type="GO" id="GO:0009378">
    <property type="term" value="F:four-way junction helicase activity"/>
    <property type="evidence" value="ECO:0007669"/>
    <property type="project" value="InterPro"/>
</dbReference>
<evidence type="ECO:0000256" key="5">
    <source>
        <dbReference type="ARBA" id="ARBA00023204"/>
    </source>
</evidence>
<dbReference type="InterPro" id="IPR000085">
    <property type="entry name" value="RuvA"/>
</dbReference>
<dbReference type="AlphaFoldDB" id="A0AA49JK73"/>
<evidence type="ECO:0000259" key="7">
    <source>
        <dbReference type="SMART" id="SM00278"/>
    </source>
</evidence>
<sequence length="206" mass="22627">MFAYIQGTLAHKDPTYVVVDVQGVGYEIRISLNTYEALEKASTYKLHTYLHVKEDAQTLFGFAQPSEKKLFLDLLSISGVGPSLALTLLSSMQVEELKAAIANEDAKTVQRVKGIGAKTAQRIVLELADKIRKEGIATTSTEKLHGLPATAYNTLRSEALSALMTLGFARAAADKSIDKVMADWQKNRKGEELRLEDVIKQALKTT</sequence>
<dbReference type="InterPro" id="IPR013849">
    <property type="entry name" value="DNA_helicase_Holl-junc_RuvA_I"/>
</dbReference>
<dbReference type="Pfam" id="PF14520">
    <property type="entry name" value="HHH_5"/>
    <property type="match status" value="1"/>
</dbReference>
<feature type="region of interest" description="Domain III" evidence="6">
    <location>
        <begin position="151"/>
        <end position="206"/>
    </location>
</feature>
<keyword evidence="1 6" id="KW-0963">Cytoplasm</keyword>
<evidence type="ECO:0000313" key="8">
    <source>
        <dbReference type="EMBL" id="WKN40152.1"/>
    </source>
</evidence>
<comment type="function">
    <text evidence="6">The RuvA-RuvB-RuvC complex processes Holliday junction (HJ) DNA during genetic recombination and DNA repair, while the RuvA-RuvB complex plays an important role in the rescue of blocked DNA replication forks via replication fork reversal (RFR). RuvA specifically binds to HJ cruciform DNA, conferring on it an open structure. The RuvB hexamer acts as an ATP-dependent pump, pulling dsDNA into and through the RuvAB complex. HJ branch migration allows RuvC to scan DNA until it finds its consensus sequence, where it cleaves and resolves the cruciform DNA.</text>
</comment>
<evidence type="ECO:0000256" key="3">
    <source>
        <dbReference type="ARBA" id="ARBA00023125"/>
    </source>
</evidence>
<proteinExistence type="inferred from homology"/>
<protein>
    <recommendedName>
        <fullName evidence="6">Holliday junction branch migration complex subunit RuvA</fullName>
    </recommendedName>
</protein>
<comment type="subcellular location">
    <subcellularLocation>
        <location evidence="6">Cytoplasm</location>
    </subcellularLocation>
</comment>
<keyword evidence="5 6" id="KW-0234">DNA repair</keyword>
<comment type="caution">
    <text evidence="6">Lacks conserved residue(s) required for the propagation of feature annotation.</text>
</comment>
<dbReference type="InterPro" id="IPR011114">
    <property type="entry name" value="RuvA_C"/>
</dbReference>